<evidence type="ECO:0000313" key="3">
    <source>
        <dbReference type="Proteomes" id="UP000185003"/>
    </source>
</evidence>
<dbReference type="EMBL" id="FSRA01000001">
    <property type="protein sequence ID" value="SIO14964.1"/>
    <property type="molecule type" value="Genomic_DNA"/>
</dbReference>
<evidence type="ECO:0000256" key="1">
    <source>
        <dbReference type="ARBA" id="ARBA00022823"/>
    </source>
</evidence>
<dbReference type="AlphaFoldDB" id="A0A1N6H5A7"/>
<dbReference type="CDD" id="cd06848">
    <property type="entry name" value="GCS_H"/>
    <property type="match status" value="1"/>
</dbReference>
<dbReference type="Gene3D" id="2.40.50.100">
    <property type="match status" value="1"/>
</dbReference>
<dbReference type="STRING" id="536979.SAMN04488055_3185"/>
<organism evidence="2 3">
    <name type="scientific">Chitinophaga niabensis</name>
    <dbReference type="NCBI Taxonomy" id="536979"/>
    <lineage>
        <taxon>Bacteria</taxon>
        <taxon>Pseudomonadati</taxon>
        <taxon>Bacteroidota</taxon>
        <taxon>Chitinophagia</taxon>
        <taxon>Chitinophagales</taxon>
        <taxon>Chitinophagaceae</taxon>
        <taxon>Chitinophaga</taxon>
    </lineage>
</organism>
<dbReference type="Pfam" id="PF01597">
    <property type="entry name" value="GCV_H"/>
    <property type="match status" value="1"/>
</dbReference>
<evidence type="ECO:0000313" key="2">
    <source>
        <dbReference type="EMBL" id="SIO14964.1"/>
    </source>
</evidence>
<dbReference type="GO" id="GO:0005737">
    <property type="term" value="C:cytoplasm"/>
    <property type="evidence" value="ECO:0007669"/>
    <property type="project" value="TreeGrafter"/>
</dbReference>
<accession>A0A1N6H5A7</accession>
<keyword evidence="3" id="KW-1185">Reference proteome</keyword>
<dbReference type="Proteomes" id="UP000185003">
    <property type="component" value="Unassembled WGS sequence"/>
</dbReference>
<sequence length="136" mass="15577">MNISTISRPRIHFTQEHEWIDFNGTVGFVGLSMFRLAGIKKIDNIEWVNNKGTIEKNTLIANIHSGSTVIPLHSPLRCKFLGINAKLKTNLNLILESPQDQGWIFFVTPMKFQNKDKEELLQPADYQKLIRSIKVS</sequence>
<protein>
    <submittedName>
        <fullName evidence="2">Glycine cleavage system H protein (Lipoate-binding)</fullName>
    </submittedName>
</protein>
<name>A0A1N6H5A7_9BACT</name>
<dbReference type="GO" id="GO:0009249">
    <property type="term" value="P:protein lipoylation"/>
    <property type="evidence" value="ECO:0007669"/>
    <property type="project" value="TreeGrafter"/>
</dbReference>
<dbReference type="GO" id="GO:0019464">
    <property type="term" value="P:glycine decarboxylation via glycine cleavage system"/>
    <property type="evidence" value="ECO:0007669"/>
    <property type="project" value="InterPro"/>
</dbReference>
<dbReference type="InterPro" id="IPR033753">
    <property type="entry name" value="GCV_H/Fam206"/>
</dbReference>
<dbReference type="SUPFAM" id="SSF51230">
    <property type="entry name" value="Single hybrid motif"/>
    <property type="match status" value="1"/>
</dbReference>
<gene>
    <name evidence="2" type="ORF">SAMN04488055_3185</name>
</gene>
<keyword evidence="1" id="KW-0450">Lipoyl</keyword>
<dbReference type="PANTHER" id="PTHR11715">
    <property type="entry name" value="GLYCINE CLEAVAGE SYSTEM H PROTEIN"/>
    <property type="match status" value="1"/>
</dbReference>
<dbReference type="InterPro" id="IPR011053">
    <property type="entry name" value="Single_hybrid_motif"/>
</dbReference>
<dbReference type="OrthoDB" id="667483at2"/>
<dbReference type="PANTHER" id="PTHR11715:SF3">
    <property type="entry name" value="GLYCINE CLEAVAGE SYSTEM H PROTEIN-RELATED"/>
    <property type="match status" value="1"/>
</dbReference>
<dbReference type="RefSeq" id="WP_074240167.1">
    <property type="nucleotide sequence ID" value="NZ_CP154260.1"/>
</dbReference>
<reference evidence="2 3" key="1">
    <citation type="submission" date="2016-11" db="EMBL/GenBank/DDBJ databases">
        <authorList>
            <person name="Jaros S."/>
            <person name="Januszkiewicz K."/>
            <person name="Wedrychowicz H."/>
        </authorList>
    </citation>
    <scope>NUCLEOTIDE SEQUENCE [LARGE SCALE GENOMIC DNA]</scope>
    <source>
        <strain evidence="2 3">DSM 24787</strain>
    </source>
</reference>
<proteinExistence type="predicted"/>
<dbReference type="InterPro" id="IPR002930">
    <property type="entry name" value="GCV_H"/>
</dbReference>
<dbReference type="GO" id="GO:0005960">
    <property type="term" value="C:glycine cleavage complex"/>
    <property type="evidence" value="ECO:0007669"/>
    <property type="project" value="InterPro"/>
</dbReference>